<proteinExistence type="predicted"/>
<feature type="transmembrane region" description="Helical" evidence="1">
    <location>
        <begin position="94"/>
        <end position="114"/>
    </location>
</feature>
<evidence type="ECO:0000256" key="1">
    <source>
        <dbReference type="SAM" id="Phobius"/>
    </source>
</evidence>
<feature type="transmembrane region" description="Helical" evidence="1">
    <location>
        <begin position="458"/>
        <end position="476"/>
    </location>
</feature>
<evidence type="ECO:0008006" key="4">
    <source>
        <dbReference type="Google" id="ProtNLM"/>
    </source>
</evidence>
<gene>
    <name evidence="2" type="ORF">LZ016_01505</name>
</gene>
<organism evidence="2 3">
    <name type="scientific">Sphingomonas telluris</name>
    <dbReference type="NCBI Taxonomy" id="2907998"/>
    <lineage>
        <taxon>Bacteria</taxon>
        <taxon>Pseudomonadati</taxon>
        <taxon>Pseudomonadota</taxon>
        <taxon>Alphaproteobacteria</taxon>
        <taxon>Sphingomonadales</taxon>
        <taxon>Sphingomonadaceae</taxon>
        <taxon>Sphingomonas</taxon>
    </lineage>
</organism>
<protein>
    <recommendedName>
        <fullName evidence="4">DUF2029 domain-containing protein</fullName>
    </recommendedName>
</protein>
<name>A0ABS9VJR4_9SPHN</name>
<feature type="transmembrane region" description="Helical" evidence="1">
    <location>
        <begin position="302"/>
        <end position="323"/>
    </location>
</feature>
<feature type="transmembrane region" description="Helical" evidence="1">
    <location>
        <begin position="27"/>
        <end position="46"/>
    </location>
</feature>
<reference evidence="2 3" key="1">
    <citation type="submission" date="2022-03" db="EMBL/GenBank/DDBJ databases">
        <authorList>
            <person name="Jo J.-H."/>
            <person name="Im W.-T."/>
        </authorList>
    </citation>
    <scope>NUCLEOTIDE SEQUENCE [LARGE SCALE GENOMIC DNA]</scope>
    <source>
        <strain evidence="2 3">SM33</strain>
    </source>
</reference>
<comment type="caution">
    <text evidence="2">The sequence shown here is derived from an EMBL/GenBank/DDBJ whole genome shotgun (WGS) entry which is preliminary data.</text>
</comment>
<keyword evidence="1" id="KW-1133">Transmembrane helix</keyword>
<dbReference type="Proteomes" id="UP001203058">
    <property type="component" value="Unassembled WGS sequence"/>
</dbReference>
<dbReference type="RefSeq" id="WP_241445368.1">
    <property type="nucleotide sequence ID" value="NZ_JAKZHW010000001.1"/>
</dbReference>
<dbReference type="EMBL" id="JAKZHW010000001">
    <property type="protein sequence ID" value="MCH8614784.1"/>
    <property type="molecule type" value="Genomic_DNA"/>
</dbReference>
<feature type="transmembrane region" description="Helical" evidence="1">
    <location>
        <begin position="371"/>
        <end position="390"/>
    </location>
</feature>
<sequence length="588" mass="64564">MLKAKTPPLSSVDDANEASARYDSARLLTLAIIVGLAGIVIGLPYLPRVRAIDGLTLHLTLTQDLPLVPVFLLAAFLRPRAVSISPPEPRGTRVALVATILVFLFAGWFGHSLVFQGYDLSRDEQMAVFDQGIYAHGRALWPFPAEWRSVADALNRRFMLPIGDREFWVSAYLPVHSAFRAVLSEAGIVSLASPLMAALAAASLWSVARRLWPESNRTVVLALLLLGTSSQAVITSMTAFSMSMHLGLNLLWLALFLADRKQTHALALIVGFFAVGIHQPLFHPMFVGPFLLLLIGQRRWSLLTYYIVGYAVIALFWLAWPIWVASHATTARTLIDCGTANCASGVSFSERLINSVKGVGFANIWLTSANLLRFICWQHLLLLPLAFFGAISCWRSEPIVKALTASFLLPIIVLALILPWQGHGWGYRYVHPVLGNAILLACYGFHRMESRGLSLQRPLLVTTALAVVLLPLHAWMASKVVTPFAQISERLAAIPADVVIVDTQIAPFGQDVVFNSFDLSNRPKRLIAKLVKPEALAELCQSKSIAFFDGAEMAPLAHLFHTVAPKAPSPEALALREEAMRLNCRVIP</sequence>
<feature type="transmembrane region" description="Helical" evidence="1">
    <location>
        <begin position="186"/>
        <end position="207"/>
    </location>
</feature>
<keyword evidence="1" id="KW-0812">Transmembrane</keyword>
<keyword evidence="3" id="KW-1185">Reference proteome</keyword>
<evidence type="ECO:0000313" key="2">
    <source>
        <dbReference type="EMBL" id="MCH8614784.1"/>
    </source>
</evidence>
<feature type="transmembrane region" description="Helical" evidence="1">
    <location>
        <begin position="402"/>
        <end position="420"/>
    </location>
</feature>
<feature type="transmembrane region" description="Helical" evidence="1">
    <location>
        <begin position="266"/>
        <end position="295"/>
    </location>
</feature>
<feature type="transmembrane region" description="Helical" evidence="1">
    <location>
        <begin position="66"/>
        <end position="82"/>
    </location>
</feature>
<feature type="transmembrane region" description="Helical" evidence="1">
    <location>
        <begin position="426"/>
        <end position="446"/>
    </location>
</feature>
<evidence type="ECO:0000313" key="3">
    <source>
        <dbReference type="Proteomes" id="UP001203058"/>
    </source>
</evidence>
<feature type="transmembrane region" description="Helical" evidence="1">
    <location>
        <begin position="219"/>
        <end position="246"/>
    </location>
</feature>
<accession>A0ABS9VJR4</accession>
<keyword evidence="1" id="KW-0472">Membrane</keyword>